<protein>
    <recommendedName>
        <fullName evidence="8">Colicin V production protein</fullName>
    </recommendedName>
</protein>
<dbReference type="InterPro" id="IPR003825">
    <property type="entry name" value="Colicin-V_CvpA"/>
</dbReference>
<dbReference type="GO" id="GO:0016020">
    <property type="term" value="C:membrane"/>
    <property type="evidence" value="ECO:0007669"/>
    <property type="project" value="UniProtKB-SubCell"/>
</dbReference>
<dbReference type="PANTHER" id="PTHR37306">
    <property type="entry name" value="COLICIN V PRODUCTION PROTEIN"/>
    <property type="match status" value="1"/>
</dbReference>
<keyword evidence="2 5" id="KW-0812">Transmembrane</keyword>
<dbReference type="Pfam" id="PF02674">
    <property type="entry name" value="Colicin_V"/>
    <property type="match status" value="2"/>
</dbReference>
<dbReference type="KEGG" id="amt:Amet_4782"/>
<dbReference type="PANTHER" id="PTHR37306:SF1">
    <property type="entry name" value="COLICIN V PRODUCTION PROTEIN"/>
    <property type="match status" value="1"/>
</dbReference>
<evidence type="ECO:0000256" key="2">
    <source>
        <dbReference type="ARBA" id="ARBA00022692"/>
    </source>
</evidence>
<dbReference type="RefSeq" id="WP_012065733.1">
    <property type="nucleotide sequence ID" value="NC_009633.1"/>
</dbReference>
<proteinExistence type="predicted"/>
<feature type="transmembrane region" description="Helical" evidence="5">
    <location>
        <begin position="6"/>
        <end position="39"/>
    </location>
</feature>
<evidence type="ECO:0000256" key="4">
    <source>
        <dbReference type="ARBA" id="ARBA00023136"/>
    </source>
</evidence>
<organism evidence="6 7">
    <name type="scientific">Alkaliphilus metalliredigens (strain QYMF)</name>
    <dbReference type="NCBI Taxonomy" id="293826"/>
    <lineage>
        <taxon>Bacteria</taxon>
        <taxon>Bacillati</taxon>
        <taxon>Bacillota</taxon>
        <taxon>Clostridia</taxon>
        <taxon>Peptostreptococcales</taxon>
        <taxon>Natronincolaceae</taxon>
        <taxon>Alkaliphilus</taxon>
    </lineage>
</organism>
<feature type="transmembrane region" description="Helical" evidence="5">
    <location>
        <begin position="134"/>
        <end position="159"/>
    </location>
</feature>
<dbReference type="STRING" id="293826.Amet_4782"/>
<evidence type="ECO:0000256" key="1">
    <source>
        <dbReference type="ARBA" id="ARBA00004141"/>
    </source>
</evidence>
<evidence type="ECO:0000313" key="6">
    <source>
        <dbReference type="EMBL" id="ABR50848.1"/>
    </source>
</evidence>
<accession>A6TXD0</accession>
<gene>
    <name evidence="6" type="ordered locus">Amet_4782</name>
</gene>
<evidence type="ECO:0000256" key="3">
    <source>
        <dbReference type="ARBA" id="ARBA00022989"/>
    </source>
</evidence>
<feature type="transmembrane region" description="Helical" evidence="5">
    <location>
        <begin position="179"/>
        <end position="200"/>
    </location>
</feature>
<dbReference type="GO" id="GO:0009403">
    <property type="term" value="P:toxin biosynthetic process"/>
    <property type="evidence" value="ECO:0007669"/>
    <property type="project" value="InterPro"/>
</dbReference>
<evidence type="ECO:0008006" key="8">
    <source>
        <dbReference type="Google" id="ProtNLM"/>
    </source>
</evidence>
<keyword evidence="4 5" id="KW-0472">Membrane</keyword>
<dbReference type="EMBL" id="CP000724">
    <property type="protein sequence ID" value="ABR50848.1"/>
    <property type="molecule type" value="Genomic_DNA"/>
</dbReference>
<keyword evidence="3 5" id="KW-1133">Transmembrane helix</keyword>
<dbReference type="AlphaFoldDB" id="A6TXD0"/>
<keyword evidence="7" id="KW-1185">Reference proteome</keyword>
<evidence type="ECO:0000313" key="7">
    <source>
        <dbReference type="Proteomes" id="UP000001572"/>
    </source>
</evidence>
<dbReference type="eggNOG" id="COG1286">
    <property type="taxonomic scope" value="Bacteria"/>
</dbReference>
<reference evidence="7" key="1">
    <citation type="journal article" date="2016" name="Genome Announc.">
        <title>Complete genome sequence of Alkaliphilus metalliredigens strain QYMF, an alkaliphilic and metal-reducing bacterium isolated from borax-contaminated leachate ponds.</title>
        <authorList>
            <person name="Hwang C."/>
            <person name="Copeland A."/>
            <person name="Lucas S."/>
            <person name="Lapidus A."/>
            <person name="Barry K."/>
            <person name="Detter J.C."/>
            <person name="Glavina Del Rio T."/>
            <person name="Hammon N."/>
            <person name="Israni S."/>
            <person name="Dalin E."/>
            <person name="Tice H."/>
            <person name="Pitluck S."/>
            <person name="Chertkov O."/>
            <person name="Brettin T."/>
            <person name="Bruce D."/>
            <person name="Han C."/>
            <person name="Schmutz J."/>
            <person name="Larimer F."/>
            <person name="Land M.L."/>
            <person name="Hauser L."/>
            <person name="Kyrpides N."/>
            <person name="Mikhailova N."/>
            <person name="Ye Q."/>
            <person name="Zhou J."/>
            <person name="Richardson P."/>
            <person name="Fields M.W."/>
        </authorList>
    </citation>
    <scope>NUCLEOTIDE SEQUENCE [LARGE SCALE GENOMIC DNA]</scope>
    <source>
        <strain evidence="7">QYMF</strain>
    </source>
</reference>
<dbReference type="OrthoDB" id="1954570at2"/>
<evidence type="ECO:0000256" key="5">
    <source>
        <dbReference type="SAM" id="Phobius"/>
    </source>
</evidence>
<comment type="subcellular location">
    <subcellularLocation>
        <location evidence="1">Membrane</location>
        <topology evidence="1">Multi-pass membrane protein</topology>
    </subcellularLocation>
</comment>
<name>A6TXD0_ALKMQ</name>
<dbReference type="HOGENOM" id="CLU_1207776_0_0_9"/>
<dbReference type="Proteomes" id="UP000001572">
    <property type="component" value="Chromosome"/>
</dbReference>
<sequence length="229" mass="25452">MTWIDISIILLVVVNIFIGYRRGLILTLFSIGSYVLAYLFSKSYYIDFSQWLQSRPSFLNGVYGFVGKNIEITLPVQGAEQVQEPIHSIGELIASMKLPGFIQNYLLGEVNLQNYAVETIEKVQDLIIGQLTELFIDLLSMIILFILARLIILGIGQIINGIFKLPVLGTINQIGGGFIGGLKGGILVFIGMIILFSITLTTPEGTIANTLEDSKVFMMIWDQWASKII</sequence>